<evidence type="ECO:0000256" key="6">
    <source>
        <dbReference type="ARBA" id="ARBA00022692"/>
    </source>
</evidence>
<gene>
    <name evidence="13" type="ordered locus">TGAM_0643</name>
</gene>
<sequence>MLGFIIALLTGLLTALIVLFPASAVVFSMDVNLLVPAYAGALVALLFYFRELLSKEPIMALKGFSPAQLRYAILATTLTLVLGFLPRLSGGKVELAIAGIIVALLPAIAYGFKPLEGLRKTFEEEPTPVDAVSVGIAHALAILFSLPRGGMSALALALSGYDAKRILRFSLQVAPAYLVVEIIRAGQCQPRPKWLGPLTFASSFFVTFLLVWLLFKLTERLESRTFLAFYGVVGVILYLMGVLI</sequence>
<evidence type="ECO:0000256" key="9">
    <source>
        <dbReference type="ARBA" id="ARBA00023136"/>
    </source>
</evidence>
<keyword evidence="6 12" id="KW-0812">Transmembrane</keyword>
<dbReference type="InterPro" id="IPR003824">
    <property type="entry name" value="UppP"/>
</dbReference>
<evidence type="ECO:0000256" key="4">
    <source>
        <dbReference type="ARBA" id="ARBA00021581"/>
    </source>
</evidence>
<keyword evidence="7" id="KW-0378">Hydrolase</keyword>
<evidence type="ECO:0000256" key="12">
    <source>
        <dbReference type="SAM" id="Phobius"/>
    </source>
</evidence>
<evidence type="ECO:0000313" key="14">
    <source>
        <dbReference type="Proteomes" id="UP000001488"/>
    </source>
</evidence>
<comment type="catalytic activity">
    <reaction evidence="11">
        <text>di-trans,octa-cis-undecaprenyl diphosphate + H2O = di-trans,octa-cis-undecaprenyl phosphate + phosphate + H(+)</text>
        <dbReference type="Rhea" id="RHEA:28094"/>
        <dbReference type="ChEBI" id="CHEBI:15377"/>
        <dbReference type="ChEBI" id="CHEBI:15378"/>
        <dbReference type="ChEBI" id="CHEBI:43474"/>
        <dbReference type="ChEBI" id="CHEBI:58405"/>
        <dbReference type="ChEBI" id="CHEBI:60392"/>
        <dbReference type="EC" id="3.6.1.27"/>
    </reaction>
</comment>
<evidence type="ECO:0000256" key="5">
    <source>
        <dbReference type="ARBA" id="ARBA00022475"/>
    </source>
</evidence>
<keyword evidence="8 12" id="KW-1133">Transmembrane helix</keyword>
<keyword evidence="9 12" id="KW-0472">Membrane</keyword>
<evidence type="ECO:0000256" key="11">
    <source>
        <dbReference type="ARBA" id="ARBA00047594"/>
    </source>
</evidence>
<feature type="transmembrane region" description="Helical" evidence="12">
    <location>
        <begin position="95"/>
        <end position="115"/>
    </location>
</feature>
<dbReference type="EMBL" id="CP001398">
    <property type="protein sequence ID" value="ACS33145.1"/>
    <property type="molecule type" value="Genomic_DNA"/>
</dbReference>
<keyword evidence="14" id="KW-1185">Reference proteome</keyword>
<comment type="similarity">
    <text evidence="2">Belongs to the UppP family.</text>
</comment>
<dbReference type="Proteomes" id="UP000001488">
    <property type="component" value="Chromosome"/>
</dbReference>
<evidence type="ECO:0000256" key="8">
    <source>
        <dbReference type="ARBA" id="ARBA00022989"/>
    </source>
</evidence>
<dbReference type="PATRIC" id="fig|593117.10.peg.641"/>
<comment type="subcellular location">
    <subcellularLocation>
        <location evidence="1">Cell membrane</location>
        <topology evidence="1">Multi-pass membrane protein</topology>
    </subcellularLocation>
</comment>
<dbReference type="GO" id="GO:0005886">
    <property type="term" value="C:plasma membrane"/>
    <property type="evidence" value="ECO:0007669"/>
    <property type="project" value="UniProtKB-SubCell"/>
</dbReference>
<dbReference type="Pfam" id="PF02673">
    <property type="entry name" value="BacA"/>
    <property type="match status" value="1"/>
</dbReference>
<dbReference type="HOGENOM" id="CLU_1080187_0_0_2"/>
<evidence type="ECO:0000256" key="3">
    <source>
        <dbReference type="ARBA" id="ARBA00012374"/>
    </source>
</evidence>
<evidence type="ECO:0000256" key="1">
    <source>
        <dbReference type="ARBA" id="ARBA00004651"/>
    </source>
</evidence>
<dbReference type="GO" id="GO:0050380">
    <property type="term" value="F:undecaprenyl-diphosphatase activity"/>
    <property type="evidence" value="ECO:0007669"/>
    <property type="project" value="UniProtKB-EC"/>
</dbReference>
<dbReference type="GeneID" id="7988857"/>
<keyword evidence="5" id="KW-1003">Cell membrane</keyword>
<accession>C5A4I3</accession>
<feature type="transmembrane region" description="Helical" evidence="12">
    <location>
        <begin position="71"/>
        <end position="89"/>
    </location>
</feature>
<dbReference type="PaxDb" id="593117-TGAM_0643"/>
<keyword evidence="13" id="KW-0808">Transferase</keyword>
<reference evidence="13 14" key="1">
    <citation type="journal article" date="2007" name="Genome Biol.">
        <title>Genome analysis and genome-wide proteomics of Thermococcus gammatolerans, the most radioresistant organism known amongst the Archaea.</title>
        <authorList>
            <person name="Zivanovic Y."/>
            <person name="Armengaud J."/>
            <person name="Lagorce A."/>
            <person name="Leplat C."/>
            <person name="Guerin P."/>
            <person name="Dutertre M."/>
            <person name="Anthouard V."/>
            <person name="Forterre P."/>
            <person name="Wincker P."/>
            <person name="Confalonieri F."/>
        </authorList>
    </citation>
    <scope>NUCLEOTIDE SEQUENCE [LARGE SCALE GENOMIC DNA]</scope>
    <source>
        <strain evidence="14">DSM 15229 / JCM 11827 / EJ3</strain>
    </source>
</reference>
<evidence type="ECO:0000256" key="10">
    <source>
        <dbReference type="ARBA" id="ARBA00032707"/>
    </source>
</evidence>
<dbReference type="eggNOG" id="arCOG04761">
    <property type="taxonomic scope" value="Archaea"/>
</dbReference>
<feature type="transmembrane region" description="Helical" evidence="12">
    <location>
        <begin position="227"/>
        <end position="243"/>
    </location>
</feature>
<dbReference type="AlphaFoldDB" id="C5A4I3"/>
<dbReference type="KEGG" id="tga:TGAM_0643"/>
<name>C5A4I3_THEGJ</name>
<proteinExistence type="inferred from homology"/>
<evidence type="ECO:0000313" key="13">
    <source>
        <dbReference type="EMBL" id="ACS33145.1"/>
    </source>
</evidence>
<evidence type="ECO:0000256" key="2">
    <source>
        <dbReference type="ARBA" id="ARBA00010621"/>
    </source>
</evidence>
<dbReference type="GO" id="GO:0016301">
    <property type="term" value="F:kinase activity"/>
    <property type="evidence" value="ECO:0007669"/>
    <property type="project" value="UniProtKB-KW"/>
</dbReference>
<evidence type="ECO:0000256" key="7">
    <source>
        <dbReference type="ARBA" id="ARBA00022801"/>
    </source>
</evidence>
<dbReference type="RefSeq" id="WP_015858263.1">
    <property type="nucleotide sequence ID" value="NC_012804.1"/>
</dbReference>
<dbReference type="EC" id="3.6.1.27" evidence="3"/>
<feature type="transmembrane region" description="Helical" evidence="12">
    <location>
        <begin position="195"/>
        <end position="215"/>
    </location>
</feature>
<feature type="transmembrane region" description="Helical" evidence="12">
    <location>
        <begin position="34"/>
        <end position="50"/>
    </location>
</feature>
<keyword evidence="13" id="KW-0418">Kinase</keyword>
<protein>
    <recommendedName>
        <fullName evidence="4">Undecaprenyl-diphosphatase</fullName>
        <ecNumber evidence="3">3.6.1.27</ecNumber>
    </recommendedName>
    <alternativeName>
        <fullName evidence="10">Undecaprenyl pyrophosphate phosphatase</fullName>
    </alternativeName>
</protein>
<organism evidence="13 14">
    <name type="scientific">Thermococcus gammatolerans (strain DSM 15229 / JCM 11827 / EJ3)</name>
    <dbReference type="NCBI Taxonomy" id="593117"/>
    <lineage>
        <taxon>Archaea</taxon>
        <taxon>Methanobacteriati</taxon>
        <taxon>Methanobacteriota</taxon>
        <taxon>Thermococci</taxon>
        <taxon>Thermococcales</taxon>
        <taxon>Thermococcaceae</taxon>
        <taxon>Thermococcus</taxon>
    </lineage>
</organism>
<dbReference type="STRING" id="593117.TGAM_0643"/>